<dbReference type="Proteomes" id="UP000887458">
    <property type="component" value="Unassembled WGS sequence"/>
</dbReference>
<feature type="region of interest" description="Disordered" evidence="1">
    <location>
        <begin position="1"/>
        <end position="25"/>
    </location>
</feature>
<evidence type="ECO:0000256" key="1">
    <source>
        <dbReference type="SAM" id="MobiDB-lite"/>
    </source>
</evidence>
<name>A0ABQ8JTS6_DERPT</name>
<evidence type="ECO:0000313" key="3">
    <source>
        <dbReference type="Proteomes" id="UP000887458"/>
    </source>
</evidence>
<feature type="compositionally biased region" description="Basic and acidic residues" evidence="1">
    <location>
        <begin position="1"/>
        <end position="10"/>
    </location>
</feature>
<keyword evidence="3" id="KW-1185">Reference proteome</keyword>
<gene>
    <name evidence="2" type="ORF">DERP_006938</name>
</gene>
<protein>
    <submittedName>
        <fullName evidence="2">Uncharacterized protein</fullName>
    </submittedName>
</protein>
<sequence length="155" mass="16939">MKKGGEEEGGKGGGGGGRGGGGGGEGPDILTGRECGISQILHQIKISEDIVSEIYFLTDDLRESPRPLFSAVCWLKKYFFYNCHSFAKSFKSIASIELTRPDICFAVNWLSRYMSKPTGSLFKACKQVLRIGQGTSRHSTNGIFVKCIGETEEIY</sequence>
<proteinExistence type="predicted"/>
<comment type="caution">
    <text evidence="2">The sequence shown here is derived from an EMBL/GenBank/DDBJ whole genome shotgun (WGS) entry which is preliminary data.</text>
</comment>
<reference evidence="2 3" key="2">
    <citation type="journal article" date="2022" name="Mol. Biol. Evol.">
        <title>Comparative Genomics Reveals Insights into the Divergent Evolution of Astigmatic Mites and Household Pest Adaptations.</title>
        <authorList>
            <person name="Xiong Q."/>
            <person name="Wan A.T."/>
            <person name="Liu X."/>
            <person name="Fung C.S."/>
            <person name="Xiao X."/>
            <person name="Malainual N."/>
            <person name="Hou J."/>
            <person name="Wang L."/>
            <person name="Wang M."/>
            <person name="Yang K.Y."/>
            <person name="Cui Y."/>
            <person name="Leung E.L."/>
            <person name="Nong W."/>
            <person name="Shin S.K."/>
            <person name="Au S.W."/>
            <person name="Jeong K.Y."/>
            <person name="Chew F.T."/>
            <person name="Hui J.H."/>
            <person name="Leung T.F."/>
            <person name="Tungtrongchitr A."/>
            <person name="Zhong N."/>
            <person name="Liu Z."/>
            <person name="Tsui S.K."/>
        </authorList>
    </citation>
    <scope>NUCLEOTIDE SEQUENCE [LARGE SCALE GENOMIC DNA]</scope>
    <source>
        <strain evidence="2">Derp</strain>
    </source>
</reference>
<feature type="compositionally biased region" description="Gly residues" evidence="1">
    <location>
        <begin position="11"/>
        <end position="25"/>
    </location>
</feature>
<dbReference type="EMBL" id="NJHN03000012">
    <property type="protein sequence ID" value="KAH9425999.1"/>
    <property type="molecule type" value="Genomic_DNA"/>
</dbReference>
<organism evidence="2 3">
    <name type="scientific">Dermatophagoides pteronyssinus</name>
    <name type="common">European house dust mite</name>
    <dbReference type="NCBI Taxonomy" id="6956"/>
    <lineage>
        <taxon>Eukaryota</taxon>
        <taxon>Metazoa</taxon>
        <taxon>Ecdysozoa</taxon>
        <taxon>Arthropoda</taxon>
        <taxon>Chelicerata</taxon>
        <taxon>Arachnida</taxon>
        <taxon>Acari</taxon>
        <taxon>Acariformes</taxon>
        <taxon>Sarcoptiformes</taxon>
        <taxon>Astigmata</taxon>
        <taxon>Psoroptidia</taxon>
        <taxon>Analgoidea</taxon>
        <taxon>Pyroglyphidae</taxon>
        <taxon>Dermatophagoidinae</taxon>
        <taxon>Dermatophagoides</taxon>
    </lineage>
</organism>
<accession>A0ABQ8JTS6</accession>
<reference evidence="2 3" key="1">
    <citation type="journal article" date="2018" name="J. Allergy Clin. Immunol.">
        <title>High-quality assembly of Dermatophagoides pteronyssinus genome and transcriptome reveals a wide range of novel allergens.</title>
        <authorList>
            <person name="Liu X.Y."/>
            <person name="Yang K.Y."/>
            <person name="Wang M.Q."/>
            <person name="Kwok J.S."/>
            <person name="Zeng X."/>
            <person name="Yang Z."/>
            <person name="Xiao X.J."/>
            <person name="Lau C.P."/>
            <person name="Li Y."/>
            <person name="Huang Z.M."/>
            <person name="Ba J.G."/>
            <person name="Yim A.K."/>
            <person name="Ouyang C.Y."/>
            <person name="Ngai S.M."/>
            <person name="Chan T.F."/>
            <person name="Leung E.L."/>
            <person name="Liu L."/>
            <person name="Liu Z.G."/>
            <person name="Tsui S.K."/>
        </authorList>
    </citation>
    <scope>NUCLEOTIDE SEQUENCE [LARGE SCALE GENOMIC DNA]</scope>
    <source>
        <strain evidence="2">Derp</strain>
    </source>
</reference>
<evidence type="ECO:0000313" key="2">
    <source>
        <dbReference type="EMBL" id="KAH9425999.1"/>
    </source>
</evidence>